<accession>A0A8S3DTX4</accession>
<feature type="non-terminal residue" evidence="1">
    <location>
        <position position="1"/>
    </location>
</feature>
<evidence type="ECO:0000313" key="1">
    <source>
        <dbReference type="EMBL" id="CAF5000153.1"/>
    </source>
</evidence>
<organism evidence="1 3">
    <name type="scientific">Rotaria magnacalcarata</name>
    <dbReference type="NCBI Taxonomy" id="392030"/>
    <lineage>
        <taxon>Eukaryota</taxon>
        <taxon>Metazoa</taxon>
        <taxon>Spiralia</taxon>
        <taxon>Gnathifera</taxon>
        <taxon>Rotifera</taxon>
        <taxon>Eurotatoria</taxon>
        <taxon>Bdelloidea</taxon>
        <taxon>Philodinida</taxon>
        <taxon>Philodinidae</taxon>
        <taxon>Rotaria</taxon>
    </lineage>
</organism>
<evidence type="ECO:0000313" key="2">
    <source>
        <dbReference type="EMBL" id="CAF5223909.1"/>
    </source>
</evidence>
<evidence type="ECO:0000313" key="3">
    <source>
        <dbReference type="Proteomes" id="UP000676336"/>
    </source>
</evidence>
<dbReference type="Proteomes" id="UP000681720">
    <property type="component" value="Unassembled WGS sequence"/>
</dbReference>
<dbReference type="AlphaFoldDB" id="A0A8S3DTX4"/>
<reference evidence="1" key="1">
    <citation type="submission" date="2021-02" db="EMBL/GenBank/DDBJ databases">
        <authorList>
            <person name="Nowell W R."/>
        </authorList>
    </citation>
    <scope>NUCLEOTIDE SEQUENCE</scope>
</reference>
<gene>
    <name evidence="2" type="ORF">GIL414_LOCUS85830</name>
    <name evidence="1" type="ORF">SMN809_LOCUS56720</name>
</gene>
<dbReference type="Proteomes" id="UP000676336">
    <property type="component" value="Unassembled WGS sequence"/>
</dbReference>
<dbReference type="EMBL" id="CAJOBJ010372122">
    <property type="protein sequence ID" value="CAF5223909.1"/>
    <property type="molecule type" value="Genomic_DNA"/>
</dbReference>
<name>A0A8S3DTX4_9BILA</name>
<dbReference type="EMBL" id="CAJOBI010204106">
    <property type="protein sequence ID" value="CAF5000153.1"/>
    <property type="molecule type" value="Genomic_DNA"/>
</dbReference>
<proteinExistence type="predicted"/>
<comment type="caution">
    <text evidence="1">The sequence shown here is derived from an EMBL/GenBank/DDBJ whole genome shotgun (WGS) entry which is preliminary data.</text>
</comment>
<protein>
    <submittedName>
        <fullName evidence="1">Uncharacterized protein</fullName>
    </submittedName>
</protein>
<sequence>ESALIFHPRAASTPAHSIEYKKS</sequence>